<accession>A6DSC3</accession>
<reference evidence="3 4" key="1">
    <citation type="journal article" date="2010" name="J. Bacteriol.">
        <title>Genome sequence of Lentisphaera araneosa HTCC2155T, the type species of the order Lentisphaerales in the phylum Lentisphaerae.</title>
        <authorList>
            <person name="Thrash J.C."/>
            <person name="Cho J.C."/>
            <person name="Vergin K.L."/>
            <person name="Morris R.M."/>
            <person name="Giovannoni S.J."/>
        </authorList>
    </citation>
    <scope>NUCLEOTIDE SEQUENCE [LARGE SCALE GENOMIC DNA]</scope>
    <source>
        <strain evidence="3 4">HTCC2155</strain>
    </source>
</reference>
<dbReference type="GO" id="GO:0016779">
    <property type="term" value="F:nucleotidyltransferase activity"/>
    <property type="evidence" value="ECO:0007669"/>
    <property type="project" value="InterPro"/>
</dbReference>
<organism evidence="3 4">
    <name type="scientific">Lentisphaera araneosa HTCC2155</name>
    <dbReference type="NCBI Taxonomy" id="313628"/>
    <lineage>
        <taxon>Bacteria</taxon>
        <taxon>Pseudomonadati</taxon>
        <taxon>Lentisphaerota</taxon>
        <taxon>Lentisphaeria</taxon>
        <taxon>Lentisphaerales</taxon>
        <taxon>Lentisphaeraceae</taxon>
        <taxon>Lentisphaera</taxon>
    </lineage>
</organism>
<dbReference type="Gene3D" id="3.30.460.10">
    <property type="entry name" value="Beta Polymerase, domain 2"/>
    <property type="match status" value="1"/>
</dbReference>
<dbReference type="eggNOG" id="COG1746">
    <property type="taxonomic scope" value="Bacteria"/>
</dbReference>
<proteinExistence type="predicted"/>
<feature type="domain" description="Adenylyl/Guanylyl and SMODS C-terminal sensor" evidence="2">
    <location>
        <begin position="301"/>
        <end position="430"/>
    </location>
</feature>
<evidence type="ECO:0000259" key="2">
    <source>
        <dbReference type="Pfam" id="PF18134"/>
    </source>
</evidence>
<comment type="caution">
    <text evidence="3">The sequence shown here is derived from an EMBL/GenBank/DDBJ whole genome shotgun (WGS) entry which is preliminary data.</text>
</comment>
<evidence type="ECO:0000313" key="3">
    <source>
        <dbReference type="EMBL" id="EDM25468.1"/>
    </source>
</evidence>
<dbReference type="AlphaFoldDB" id="A6DSC3"/>
<dbReference type="RefSeq" id="WP_007280732.1">
    <property type="nucleotide sequence ID" value="NZ_ABCK01000029.1"/>
</dbReference>
<dbReference type="InterPro" id="IPR040511">
    <property type="entry name" value="AGS_C"/>
</dbReference>
<keyword evidence="4" id="KW-1185">Reference proteome</keyword>
<dbReference type="InterPro" id="IPR006116">
    <property type="entry name" value="NT_2-5OAS_ClassI-CCAase"/>
</dbReference>
<dbReference type="CDD" id="cd05400">
    <property type="entry name" value="NT_2-5OAS_ClassI-CCAase"/>
    <property type="match status" value="1"/>
</dbReference>
<dbReference type="Proteomes" id="UP000004947">
    <property type="component" value="Unassembled WGS sequence"/>
</dbReference>
<protein>
    <recommendedName>
        <fullName evidence="2">Adenylyl/Guanylyl and SMODS C-terminal sensor domain-containing protein</fullName>
    </recommendedName>
</protein>
<dbReference type="Pfam" id="PF18134">
    <property type="entry name" value="AGS_C"/>
    <property type="match status" value="1"/>
</dbReference>
<evidence type="ECO:0000313" key="4">
    <source>
        <dbReference type="Proteomes" id="UP000004947"/>
    </source>
</evidence>
<name>A6DSC3_9BACT</name>
<evidence type="ECO:0000256" key="1">
    <source>
        <dbReference type="ARBA" id="ARBA00023118"/>
    </source>
</evidence>
<dbReference type="OrthoDB" id="2082416at2"/>
<keyword evidence="1" id="KW-0051">Antiviral defense</keyword>
<gene>
    <name evidence="3" type="ORF">LNTAR_25405</name>
</gene>
<dbReference type="SUPFAM" id="SSF81301">
    <property type="entry name" value="Nucleotidyltransferase"/>
    <property type="match status" value="1"/>
</dbReference>
<dbReference type="EMBL" id="ABCK01000029">
    <property type="protein sequence ID" value="EDM25468.1"/>
    <property type="molecule type" value="Genomic_DNA"/>
</dbReference>
<dbReference type="Pfam" id="PF18144">
    <property type="entry name" value="SMODS"/>
    <property type="match status" value="1"/>
</dbReference>
<sequence>MTTTEMFKTFLSNMKVDNYDQISLRYGEITSALNKKFRDTESKTDNTLQVGSYGRYTGIKGISDLDMIYIMPSGKWDDYKTDQSKLLTDAKNAIKSRYPTTDVKVDRLVVTVKYKNFHVEVQPAFEQDAEDDKSYFKYPDTYNGGSWKDTKPRHEMDEIKASNDRKNKNLRHLCKMIRAWKNKNGVPMGGLLLDTLAYNYLESTTYYDDKSYTYYDWLVRDFFEYLKNRPKQKYYMAPGSNQQVKVRKQFQKKAKQAYEDSLKAIEAGDGAKAHNKWKEIFGREFPKDDTEVVENFTVHWRNTEEFIEDQYPVDIRYSLKIDCTVTQTGFRPDSLLNMIINGVRLKPNKDLEFKVKSIDDIPEPYTIKWKILNKGTEAQRRDCVRGRILNDKGSMLKKESSDFRGDHEVECYVVHNGYVVARDLILVPIQRG</sequence>
<dbReference type="GO" id="GO:0051607">
    <property type="term" value="P:defense response to virus"/>
    <property type="evidence" value="ECO:0007669"/>
    <property type="project" value="UniProtKB-KW"/>
</dbReference>
<dbReference type="STRING" id="313628.LNTAR_25405"/>
<dbReference type="InterPro" id="IPR043519">
    <property type="entry name" value="NT_sf"/>
</dbReference>